<organism evidence="1 2">
    <name type="scientific">Variovorax humicola</name>
    <dbReference type="NCBI Taxonomy" id="1769758"/>
    <lineage>
        <taxon>Bacteria</taxon>
        <taxon>Pseudomonadati</taxon>
        <taxon>Pseudomonadota</taxon>
        <taxon>Betaproteobacteria</taxon>
        <taxon>Burkholderiales</taxon>
        <taxon>Comamonadaceae</taxon>
        <taxon>Variovorax</taxon>
    </lineage>
</organism>
<dbReference type="RefSeq" id="WP_340367535.1">
    <property type="nucleotide sequence ID" value="NZ_JBBKZV010000035.1"/>
</dbReference>
<proteinExistence type="predicted"/>
<evidence type="ECO:0000313" key="2">
    <source>
        <dbReference type="Proteomes" id="UP001363010"/>
    </source>
</evidence>
<comment type="caution">
    <text evidence="1">The sequence shown here is derived from an EMBL/GenBank/DDBJ whole genome shotgun (WGS) entry which is preliminary data.</text>
</comment>
<reference evidence="1 2" key="1">
    <citation type="submission" date="2024-03" db="EMBL/GenBank/DDBJ databases">
        <title>Novel species of the genus Variovorax.</title>
        <authorList>
            <person name="Liu Q."/>
            <person name="Xin Y.-H."/>
        </authorList>
    </citation>
    <scope>NUCLEOTIDE SEQUENCE [LARGE SCALE GENOMIC DNA]</scope>
    <source>
        <strain evidence="1 2">KACC 18501</strain>
    </source>
</reference>
<name>A0ABU8W8Y1_9BURK</name>
<sequence>MTQKKIYQRYINSGAITSIAELLCFVANENLTLTRHGGSYVGVKDATGRRFRLFLPDHPKAAIKAGFASCSSQGLTYDFCIYALFACHADNVACYVGQTRSVSRRIREHWKRRSGTRASGPLFDWAERHEIEVNFVLLQSSHGRQLDANSAEAEWKVRAARSGLHFPSREFLERAMRRLASTDPWPFHAAAHNSQPIEQLATKVIALASIEENSVLCEDGYRLRLIGTR</sequence>
<protein>
    <submittedName>
        <fullName evidence="1">GIY-YIG nuclease family protein</fullName>
    </submittedName>
</protein>
<gene>
    <name evidence="1" type="ORF">WKW80_31510</name>
</gene>
<evidence type="ECO:0000313" key="1">
    <source>
        <dbReference type="EMBL" id="MEJ8826499.1"/>
    </source>
</evidence>
<dbReference type="EMBL" id="JBBKZV010000035">
    <property type="protein sequence ID" value="MEJ8826499.1"/>
    <property type="molecule type" value="Genomic_DNA"/>
</dbReference>
<dbReference type="CDD" id="cd00719">
    <property type="entry name" value="GIY-YIG_SF"/>
    <property type="match status" value="1"/>
</dbReference>
<dbReference type="Proteomes" id="UP001363010">
    <property type="component" value="Unassembled WGS sequence"/>
</dbReference>
<accession>A0ABU8W8Y1</accession>
<keyword evidence="2" id="KW-1185">Reference proteome</keyword>